<proteinExistence type="predicted"/>
<reference evidence="3 4" key="1">
    <citation type="journal article" date="2018" name="IMA Fungus">
        <title>IMA Genome-F 9: Draft genome sequence of Annulohypoxylon stygium, Aspergillus mulundensis, Berkeleyomyces basicola (syn. Thielaviopsis basicola), Ceratocystis smalleyi, two Cercospora beticola strains, Coleophoma cylindrospora, Fusarium fracticaudum, Phialophora cf. hyalina, and Morchella septimelata.</title>
        <authorList>
            <person name="Wingfield B.D."/>
            <person name="Bills G.F."/>
            <person name="Dong Y."/>
            <person name="Huang W."/>
            <person name="Nel W.J."/>
            <person name="Swalarsk-Parry B.S."/>
            <person name="Vaghefi N."/>
            <person name="Wilken P.M."/>
            <person name="An Z."/>
            <person name="de Beer Z.W."/>
            <person name="De Vos L."/>
            <person name="Chen L."/>
            <person name="Duong T.A."/>
            <person name="Gao Y."/>
            <person name="Hammerbacher A."/>
            <person name="Kikkert J.R."/>
            <person name="Li Y."/>
            <person name="Li H."/>
            <person name="Li K."/>
            <person name="Li Q."/>
            <person name="Liu X."/>
            <person name="Ma X."/>
            <person name="Naidoo K."/>
            <person name="Pethybridge S.J."/>
            <person name="Sun J."/>
            <person name="Steenkamp E.T."/>
            <person name="van der Nest M.A."/>
            <person name="van Wyk S."/>
            <person name="Wingfield M.J."/>
            <person name="Xiong C."/>
            <person name="Yue Q."/>
            <person name="Zhang X."/>
        </authorList>
    </citation>
    <scope>NUCLEOTIDE SEQUENCE [LARGE SCALE GENOMIC DNA]</scope>
    <source>
        <strain evidence="3 4">BP6252</strain>
    </source>
</reference>
<dbReference type="InterPro" id="IPR006076">
    <property type="entry name" value="FAD-dep_OxRdtase"/>
</dbReference>
<dbReference type="InterPro" id="IPR036188">
    <property type="entry name" value="FAD/NAD-bd_sf"/>
</dbReference>
<dbReference type="SUPFAM" id="SSF51905">
    <property type="entry name" value="FAD/NAD(P)-binding domain"/>
    <property type="match status" value="1"/>
</dbReference>
<dbReference type="Proteomes" id="UP000256645">
    <property type="component" value="Unassembled WGS sequence"/>
</dbReference>
<evidence type="ECO:0000313" key="4">
    <source>
        <dbReference type="Proteomes" id="UP000256645"/>
    </source>
</evidence>
<feature type="region of interest" description="Disordered" evidence="1">
    <location>
        <begin position="1"/>
        <end position="36"/>
    </location>
</feature>
<protein>
    <recommendedName>
        <fullName evidence="2">FAD dependent oxidoreductase domain-containing protein</fullName>
    </recommendedName>
</protein>
<dbReference type="Pfam" id="PF01266">
    <property type="entry name" value="DAO"/>
    <property type="match status" value="1"/>
</dbReference>
<feature type="compositionally biased region" description="Polar residues" evidence="1">
    <location>
        <begin position="1"/>
        <end position="27"/>
    </location>
</feature>
<feature type="domain" description="FAD dependent oxidoreductase" evidence="2">
    <location>
        <begin position="62"/>
        <end position="438"/>
    </location>
</feature>
<dbReference type="PANTHER" id="PTHR13847:SF279">
    <property type="entry name" value="FAD DEPENDENT OXIDOREDUCTASE DOMAIN-CONTAINING PROTEIN-RELATED"/>
    <property type="match status" value="1"/>
</dbReference>
<comment type="caution">
    <text evidence="3">The sequence shown here is derived from an EMBL/GenBank/DDBJ whole genome shotgun (WGS) entry which is preliminary data.</text>
</comment>
<dbReference type="OrthoDB" id="429143at2759"/>
<gene>
    <name evidence="3" type="ORF">BP6252_08567</name>
</gene>
<evidence type="ECO:0000313" key="3">
    <source>
        <dbReference type="EMBL" id="RDW69547.1"/>
    </source>
</evidence>
<organism evidence="3 4">
    <name type="scientific">Coleophoma cylindrospora</name>
    <dbReference type="NCBI Taxonomy" id="1849047"/>
    <lineage>
        <taxon>Eukaryota</taxon>
        <taxon>Fungi</taxon>
        <taxon>Dikarya</taxon>
        <taxon>Ascomycota</taxon>
        <taxon>Pezizomycotina</taxon>
        <taxon>Leotiomycetes</taxon>
        <taxon>Helotiales</taxon>
        <taxon>Dermateaceae</taxon>
        <taxon>Coleophoma</taxon>
    </lineage>
</organism>
<sequence>MTLDSTQGVKDASPQDSNPLFQATGSLPPNPFPTNQTTPFWRTELHELNDHRSTTELPELCDVLIVGSGYSGASLAYHLVQSYGDEPLPSIVMLEARQACSGATSRNGGHVKPSPYFTFPQMAELYGVDAAVELAEFELLNVLAVKDLVEKEQIACDYQLTRACDAMLVQSHADQVTAAYKKMQASGVSCIRQVQYTGPRDAEQISGVKGALCCFTFPAAHLWPYKLVMHLLSLVVAKGVNLQTTTPVTSVSKDPESEQFWVVETPRGKIKAKKIVYATNGYTGYIAPQYSEKIIPIRGICSRIVCPGPAPHLPNTYSVRIGHKASDYLIPRADGSIVVGGAKPYLLHDPELWYNVVDDTKIVEPAREHFEGYMQKHFRGWENSGAYTDRVWSGIQAYTTDLVPHVGEVPEKPGQFIMGGFNGHGMPNILLTAKALASMVKEGKPFEEVGLPRVFKTTKERLEDERNLISR</sequence>
<dbReference type="Gene3D" id="3.50.50.60">
    <property type="entry name" value="FAD/NAD(P)-binding domain"/>
    <property type="match status" value="1"/>
</dbReference>
<dbReference type="EMBL" id="PDLM01000009">
    <property type="protein sequence ID" value="RDW69547.1"/>
    <property type="molecule type" value="Genomic_DNA"/>
</dbReference>
<keyword evidence="4" id="KW-1185">Reference proteome</keyword>
<dbReference type="STRING" id="1849047.A0A3D8R6C1"/>
<dbReference type="PANTHER" id="PTHR13847">
    <property type="entry name" value="SARCOSINE DEHYDROGENASE-RELATED"/>
    <property type="match status" value="1"/>
</dbReference>
<dbReference type="AlphaFoldDB" id="A0A3D8R6C1"/>
<evidence type="ECO:0000259" key="2">
    <source>
        <dbReference type="Pfam" id="PF01266"/>
    </source>
</evidence>
<evidence type="ECO:0000256" key="1">
    <source>
        <dbReference type="SAM" id="MobiDB-lite"/>
    </source>
</evidence>
<dbReference type="Gene3D" id="3.30.9.10">
    <property type="entry name" value="D-Amino Acid Oxidase, subunit A, domain 2"/>
    <property type="match status" value="1"/>
</dbReference>
<accession>A0A3D8R6C1</accession>
<name>A0A3D8R6C1_9HELO</name>
<dbReference type="GO" id="GO:0005737">
    <property type="term" value="C:cytoplasm"/>
    <property type="evidence" value="ECO:0007669"/>
    <property type="project" value="TreeGrafter"/>
</dbReference>